<reference evidence="1 2" key="1">
    <citation type="journal article" date="2015" name="Genome Biol.">
        <title>Comparative genomics of Steinernema reveals deeply conserved gene regulatory networks.</title>
        <authorList>
            <person name="Dillman A.R."/>
            <person name="Macchietto M."/>
            <person name="Porter C.F."/>
            <person name="Rogers A."/>
            <person name="Williams B."/>
            <person name="Antoshechkin I."/>
            <person name="Lee M.M."/>
            <person name="Goodwin Z."/>
            <person name="Lu X."/>
            <person name="Lewis E.E."/>
            <person name="Goodrich-Blair H."/>
            <person name="Stock S.P."/>
            <person name="Adams B.J."/>
            <person name="Sternberg P.W."/>
            <person name="Mortazavi A."/>
        </authorList>
    </citation>
    <scope>NUCLEOTIDE SEQUENCE [LARGE SCALE GENOMIC DNA]</scope>
    <source>
        <strain evidence="1 2">ALL</strain>
    </source>
</reference>
<dbReference type="Proteomes" id="UP000298663">
    <property type="component" value="Unassembled WGS sequence"/>
</dbReference>
<dbReference type="AlphaFoldDB" id="A0A4U5LQI1"/>
<evidence type="ECO:0000313" key="1">
    <source>
        <dbReference type="EMBL" id="TKR58204.1"/>
    </source>
</evidence>
<proteinExistence type="predicted"/>
<evidence type="ECO:0000313" key="2">
    <source>
        <dbReference type="Proteomes" id="UP000298663"/>
    </source>
</evidence>
<dbReference type="EMBL" id="AZBU02000013">
    <property type="protein sequence ID" value="TKR58204.1"/>
    <property type="molecule type" value="Genomic_DNA"/>
</dbReference>
<sequence>MWEALNLKFPKGYTMEKLTWAGNRRANLLGFRFADVERVFRTVGRLPEPSSALNKETTILFDKLVIFPVGKLHLLAVLPRPGAVGAFSPEPNVAISNAAVVEMV</sequence>
<organism evidence="1 2">
    <name type="scientific">Steinernema carpocapsae</name>
    <name type="common">Entomopathogenic nematode</name>
    <dbReference type="NCBI Taxonomy" id="34508"/>
    <lineage>
        <taxon>Eukaryota</taxon>
        <taxon>Metazoa</taxon>
        <taxon>Ecdysozoa</taxon>
        <taxon>Nematoda</taxon>
        <taxon>Chromadorea</taxon>
        <taxon>Rhabditida</taxon>
        <taxon>Tylenchina</taxon>
        <taxon>Panagrolaimomorpha</taxon>
        <taxon>Strongyloidoidea</taxon>
        <taxon>Steinernematidae</taxon>
        <taxon>Steinernema</taxon>
    </lineage>
</organism>
<reference evidence="1 2" key="2">
    <citation type="journal article" date="2019" name="G3 (Bethesda)">
        <title>Hybrid Assembly of the Genome of the Entomopathogenic Nematode Steinernema carpocapsae Identifies the X-Chromosome.</title>
        <authorList>
            <person name="Serra L."/>
            <person name="Macchietto M."/>
            <person name="Macias-Munoz A."/>
            <person name="McGill C.J."/>
            <person name="Rodriguez I.M."/>
            <person name="Rodriguez B."/>
            <person name="Murad R."/>
            <person name="Mortazavi A."/>
        </authorList>
    </citation>
    <scope>NUCLEOTIDE SEQUENCE [LARGE SCALE GENOMIC DNA]</scope>
    <source>
        <strain evidence="1 2">ALL</strain>
    </source>
</reference>
<accession>A0A4U5LQI1</accession>
<keyword evidence="2" id="KW-1185">Reference proteome</keyword>
<gene>
    <name evidence="1" type="ORF">L596_029684</name>
</gene>
<comment type="caution">
    <text evidence="1">The sequence shown here is derived from an EMBL/GenBank/DDBJ whole genome shotgun (WGS) entry which is preliminary data.</text>
</comment>
<name>A0A4U5LQI1_STECR</name>
<protein>
    <submittedName>
        <fullName evidence="1">Uncharacterized protein</fullName>
    </submittedName>
</protein>